<feature type="domain" description="SEFIR" evidence="13">
    <location>
        <begin position="429"/>
        <end position="502"/>
    </location>
</feature>
<reference evidence="16" key="1">
    <citation type="submission" date="2025-08" db="UniProtKB">
        <authorList>
            <consortium name="RefSeq"/>
        </authorList>
    </citation>
    <scope>IDENTIFICATION</scope>
</reference>
<evidence type="ECO:0000256" key="1">
    <source>
        <dbReference type="ARBA" id="ARBA00004162"/>
    </source>
</evidence>
<evidence type="ECO:0000256" key="6">
    <source>
        <dbReference type="ARBA" id="ARBA00022989"/>
    </source>
</evidence>
<evidence type="ECO:0000313" key="16">
    <source>
        <dbReference type="RefSeq" id="XP_060036728.1"/>
    </source>
</evidence>
<evidence type="ECO:0000256" key="7">
    <source>
        <dbReference type="ARBA" id="ARBA00023136"/>
    </source>
</evidence>
<dbReference type="PANTHER" id="PTHR15583">
    <property type="entry name" value="INTERLEUKIN-17 RECEPTOR"/>
    <property type="match status" value="1"/>
</dbReference>
<feature type="signal peptide" evidence="12">
    <location>
        <begin position="1"/>
        <end position="19"/>
    </location>
</feature>
<keyword evidence="3" id="KW-1003">Cell membrane</keyword>
<keyword evidence="6" id="KW-1133">Transmembrane helix</keyword>
<keyword evidence="5 12" id="KW-0732">Signal</keyword>
<keyword evidence="4" id="KW-0812">Transmembrane</keyword>
<evidence type="ECO:0000256" key="9">
    <source>
        <dbReference type="ARBA" id="ARBA00023180"/>
    </source>
</evidence>
<keyword evidence="8 16" id="KW-0675">Receptor</keyword>
<protein>
    <submittedName>
        <fullName evidence="16">Interleukin-17 receptor E</fullName>
    </submittedName>
</protein>
<evidence type="ECO:0000256" key="8">
    <source>
        <dbReference type="ARBA" id="ARBA00023170"/>
    </source>
</evidence>
<dbReference type="GeneID" id="107522214"/>
<keyword evidence="7" id="KW-0472">Membrane</keyword>
<keyword evidence="10" id="KW-0395">Inflammatory response</keyword>
<feature type="region of interest" description="Disordered" evidence="11">
    <location>
        <begin position="60"/>
        <end position="124"/>
    </location>
</feature>
<evidence type="ECO:0000313" key="15">
    <source>
        <dbReference type="Proteomes" id="UP001652624"/>
    </source>
</evidence>
<proteinExistence type="predicted"/>
<dbReference type="InterPro" id="IPR039465">
    <property type="entry name" value="IL-17_rcpt-like"/>
</dbReference>
<evidence type="ECO:0000256" key="12">
    <source>
        <dbReference type="SAM" id="SignalP"/>
    </source>
</evidence>
<dbReference type="Proteomes" id="UP001652624">
    <property type="component" value="Chromosome 21"/>
</dbReference>
<dbReference type="Pfam" id="PF15037">
    <property type="entry name" value="IL17_R_N"/>
    <property type="match status" value="1"/>
</dbReference>
<sequence>MGSLAALLLPALLLLTGLGASVGKGGPRPLCPDQAATTGPLQGCSHLLVQKARPCRRHKMPTVTQRRLLSSCRGARSGHPGSFASPAISPKRLRSKRTQPQHQETSDGVPRPSPQMPNGGPEFTFDLRPEARAVRVTIPPGPEVHVRLCHQWALECEEPNSPFDGQEMVSGGHSADLHYEFLLPCLCIEASYLQEDTIRHKKCPFQSWPEAYGPDFWQSAHFADHSQHMQMAMAVTLRCPLTPGATLCQRQGRHAPCEDLPNAAAQESQGLYVLEKVDLHPHLCFKFTFGNSSHVECPHRATPTWNVSLDAQPQQLLLHFSTLAQATFSAAWSQPGLGLGQNGSGTPVYSVSQTEGSSPVTLDLIIPFPRPGACVLVWRSDVQFAWKRRLCPDVSHRRLGLLVLALLALGILSGLGLAFSRRCPLTGPVLLLHAAESDAQRRLVGAVAELLRAGLGGREVLLDLCEGARVARLGPGAWLWAAGARVARERGAVLLLWSRGAQGPRGPDPRALPRVGPRPLLAHFSRLCARADLPPPLRALPRYRLPRDLPRLLRALGARRVPGLRALLERCRRLEREAAAQTDCAAP</sequence>
<dbReference type="PANTHER" id="PTHR15583:SF5">
    <property type="entry name" value="INTERLEUKIN-17 RECEPTOR E"/>
    <property type="match status" value="1"/>
</dbReference>
<dbReference type="InterPro" id="IPR027841">
    <property type="entry name" value="IL-17_rcpt_C/E_N"/>
</dbReference>
<evidence type="ECO:0000256" key="5">
    <source>
        <dbReference type="ARBA" id="ARBA00022729"/>
    </source>
</evidence>
<feature type="domain" description="Interleukin-17 receptor C/E N-terminal" evidence="14">
    <location>
        <begin position="166"/>
        <end position="392"/>
    </location>
</feature>
<evidence type="ECO:0000256" key="10">
    <source>
        <dbReference type="ARBA" id="ARBA00023198"/>
    </source>
</evidence>
<dbReference type="Pfam" id="PF08357">
    <property type="entry name" value="SEFIR"/>
    <property type="match status" value="1"/>
</dbReference>
<gene>
    <name evidence="16" type="primary">IL17RE</name>
</gene>
<evidence type="ECO:0000259" key="13">
    <source>
        <dbReference type="Pfam" id="PF08357"/>
    </source>
</evidence>
<evidence type="ECO:0000256" key="3">
    <source>
        <dbReference type="ARBA" id="ARBA00022475"/>
    </source>
</evidence>
<evidence type="ECO:0000256" key="2">
    <source>
        <dbReference type="ARBA" id="ARBA00004479"/>
    </source>
</evidence>
<evidence type="ECO:0000256" key="4">
    <source>
        <dbReference type="ARBA" id="ARBA00022692"/>
    </source>
</evidence>
<keyword evidence="9" id="KW-0325">Glycoprotein</keyword>
<evidence type="ECO:0000259" key="14">
    <source>
        <dbReference type="Pfam" id="PF15037"/>
    </source>
</evidence>
<dbReference type="RefSeq" id="XP_060036728.1">
    <property type="nucleotide sequence ID" value="XM_060180745.1"/>
</dbReference>
<organism evidence="15 16">
    <name type="scientific">Erinaceus europaeus</name>
    <name type="common">Western European hedgehog</name>
    <dbReference type="NCBI Taxonomy" id="9365"/>
    <lineage>
        <taxon>Eukaryota</taxon>
        <taxon>Metazoa</taxon>
        <taxon>Chordata</taxon>
        <taxon>Craniata</taxon>
        <taxon>Vertebrata</taxon>
        <taxon>Euteleostomi</taxon>
        <taxon>Mammalia</taxon>
        <taxon>Eutheria</taxon>
        <taxon>Laurasiatheria</taxon>
        <taxon>Eulipotyphla</taxon>
        <taxon>Erinaceidae</taxon>
        <taxon>Erinaceinae</taxon>
        <taxon>Erinaceus</taxon>
    </lineage>
</organism>
<keyword evidence="15" id="KW-1185">Reference proteome</keyword>
<dbReference type="Gene3D" id="3.40.50.11530">
    <property type="match status" value="1"/>
</dbReference>
<comment type="subcellular location">
    <subcellularLocation>
        <location evidence="1">Cell membrane</location>
        <topology evidence="1">Single-pass membrane protein</topology>
    </subcellularLocation>
    <subcellularLocation>
        <location evidence="2">Membrane</location>
        <topology evidence="2">Single-pass type I membrane protein</topology>
    </subcellularLocation>
</comment>
<accession>A0ABM3WJH6</accession>
<evidence type="ECO:0000256" key="11">
    <source>
        <dbReference type="SAM" id="MobiDB-lite"/>
    </source>
</evidence>
<feature type="chain" id="PRO_5045349917" evidence="12">
    <location>
        <begin position="20"/>
        <end position="587"/>
    </location>
</feature>
<name>A0ABM3WJH6_ERIEU</name>
<dbReference type="InterPro" id="IPR013568">
    <property type="entry name" value="SEFIR_dom"/>
</dbReference>